<comment type="subcellular location">
    <subcellularLocation>
        <location evidence="1">Nucleus</location>
    </subcellularLocation>
</comment>
<proteinExistence type="predicted"/>
<keyword evidence="2" id="KW-0479">Metal-binding</keyword>
<dbReference type="GO" id="GO:0005634">
    <property type="term" value="C:nucleus"/>
    <property type="evidence" value="ECO:0007669"/>
    <property type="project" value="UniProtKB-SubCell"/>
</dbReference>
<dbReference type="GO" id="GO:0008270">
    <property type="term" value="F:zinc ion binding"/>
    <property type="evidence" value="ECO:0007669"/>
    <property type="project" value="UniProtKB-KW"/>
</dbReference>
<keyword evidence="4" id="KW-0862">Zinc</keyword>
<sequence>MLNYQPVSNSYFQPPLISSKFDMGRMREAAAHWILMHEHPFTILEEDELNIMLKLGMPEWKKLKNVLNKVDNVSLTTDMWKSKNQKIEYMVVTWHWINSEWKLQKRVLSFYTFPASTQGVCLFSVCLFKCSQPFLKLFKNLISAKIFLFKFLICRAGRIRNSYNFYKKIFPDPVTNVLGMILDSCRRNGEIELGTIVSKEISEIKSVDAGNYVQLAHCFASTDKWDGVGESWVQMRSLGLRKLRVEFYEMQGTITPFLHHHSSHPQFANTISLLGKLTTDITEIVYYKVGTNNNHMPKHNPNRE</sequence>
<evidence type="ECO:0000313" key="7">
    <source>
        <dbReference type="Proteomes" id="UP000250235"/>
    </source>
</evidence>
<dbReference type="PANTHER" id="PTHR46481:SF10">
    <property type="entry name" value="ZINC FINGER BED DOMAIN-CONTAINING PROTEIN 39"/>
    <property type="match status" value="1"/>
</dbReference>
<accession>A0A2Z7AVL4</accession>
<keyword evidence="7" id="KW-1185">Reference proteome</keyword>
<dbReference type="InterPro" id="IPR052035">
    <property type="entry name" value="ZnF_BED_domain_contain"/>
</dbReference>
<reference evidence="6 7" key="1">
    <citation type="journal article" date="2015" name="Proc. Natl. Acad. Sci. U.S.A.">
        <title>The resurrection genome of Boea hygrometrica: A blueprint for survival of dehydration.</title>
        <authorList>
            <person name="Xiao L."/>
            <person name="Yang G."/>
            <person name="Zhang L."/>
            <person name="Yang X."/>
            <person name="Zhao S."/>
            <person name="Ji Z."/>
            <person name="Zhou Q."/>
            <person name="Hu M."/>
            <person name="Wang Y."/>
            <person name="Chen M."/>
            <person name="Xu Y."/>
            <person name="Jin H."/>
            <person name="Xiao X."/>
            <person name="Hu G."/>
            <person name="Bao F."/>
            <person name="Hu Y."/>
            <person name="Wan P."/>
            <person name="Li L."/>
            <person name="Deng X."/>
            <person name="Kuang T."/>
            <person name="Xiang C."/>
            <person name="Zhu J.K."/>
            <person name="Oliver M.J."/>
            <person name="He Y."/>
        </authorList>
    </citation>
    <scope>NUCLEOTIDE SEQUENCE [LARGE SCALE GENOMIC DNA]</scope>
    <source>
        <strain evidence="7">cv. XS01</strain>
    </source>
</reference>
<evidence type="ECO:0000256" key="5">
    <source>
        <dbReference type="ARBA" id="ARBA00023242"/>
    </source>
</evidence>
<dbReference type="EMBL" id="KV012492">
    <property type="protein sequence ID" value="KZV24930.1"/>
    <property type="molecule type" value="Genomic_DNA"/>
</dbReference>
<keyword evidence="5" id="KW-0539">Nucleus</keyword>
<evidence type="ECO:0000256" key="2">
    <source>
        <dbReference type="ARBA" id="ARBA00022723"/>
    </source>
</evidence>
<evidence type="ECO:0000256" key="3">
    <source>
        <dbReference type="ARBA" id="ARBA00022771"/>
    </source>
</evidence>
<dbReference type="Proteomes" id="UP000250235">
    <property type="component" value="Unassembled WGS sequence"/>
</dbReference>
<organism evidence="6 7">
    <name type="scientific">Dorcoceras hygrometricum</name>
    <dbReference type="NCBI Taxonomy" id="472368"/>
    <lineage>
        <taxon>Eukaryota</taxon>
        <taxon>Viridiplantae</taxon>
        <taxon>Streptophyta</taxon>
        <taxon>Embryophyta</taxon>
        <taxon>Tracheophyta</taxon>
        <taxon>Spermatophyta</taxon>
        <taxon>Magnoliopsida</taxon>
        <taxon>eudicotyledons</taxon>
        <taxon>Gunneridae</taxon>
        <taxon>Pentapetalae</taxon>
        <taxon>asterids</taxon>
        <taxon>lamiids</taxon>
        <taxon>Lamiales</taxon>
        <taxon>Gesneriaceae</taxon>
        <taxon>Didymocarpoideae</taxon>
        <taxon>Trichosporeae</taxon>
        <taxon>Loxocarpinae</taxon>
        <taxon>Dorcoceras</taxon>
    </lineage>
</organism>
<evidence type="ECO:0000313" key="6">
    <source>
        <dbReference type="EMBL" id="KZV24930.1"/>
    </source>
</evidence>
<dbReference type="PANTHER" id="PTHR46481">
    <property type="entry name" value="ZINC FINGER BED DOMAIN-CONTAINING PROTEIN 4"/>
    <property type="match status" value="1"/>
</dbReference>
<evidence type="ECO:0000256" key="1">
    <source>
        <dbReference type="ARBA" id="ARBA00004123"/>
    </source>
</evidence>
<name>A0A2Z7AVL4_9LAMI</name>
<dbReference type="OrthoDB" id="691369at2759"/>
<evidence type="ECO:0000256" key="4">
    <source>
        <dbReference type="ARBA" id="ARBA00022833"/>
    </source>
</evidence>
<protein>
    <submittedName>
        <fullName evidence="6">Pentatricopeptide repeat-containing protein</fullName>
    </submittedName>
</protein>
<gene>
    <name evidence="6" type="ORF">F511_28501</name>
</gene>
<dbReference type="AlphaFoldDB" id="A0A2Z7AVL4"/>
<keyword evidence="3" id="KW-0863">Zinc-finger</keyword>